<accession>A0A0M0JVI7</accession>
<dbReference type="EMBL" id="JWZX01002205">
    <property type="protein sequence ID" value="KOO30539.1"/>
    <property type="molecule type" value="Genomic_DNA"/>
</dbReference>
<evidence type="ECO:0000256" key="1">
    <source>
        <dbReference type="SAM" id="Coils"/>
    </source>
</evidence>
<dbReference type="AlphaFoldDB" id="A0A0M0JVI7"/>
<evidence type="ECO:0000313" key="2">
    <source>
        <dbReference type="EMBL" id="KOO30539.1"/>
    </source>
</evidence>
<keyword evidence="3" id="KW-1185">Reference proteome</keyword>
<feature type="coiled-coil region" evidence="1">
    <location>
        <begin position="58"/>
        <end position="85"/>
    </location>
</feature>
<organism evidence="2 3">
    <name type="scientific">Chrysochromulina tobinii</name>
    <dbReference type="NCBI Taxonomy" id="1460289"/>
    <lineage>
        <taxon>Eukaryota</taxon>
        <taxon>Haptista</taxon>
        <taxon>Haptophyta</taxon>
        <taxon>Prymnesiophyceae</taxon>
        <taxon>Prymnesiales</taxon>
        <taxon>Chrysochromulinaceae</taxon>
        <taxon>Chrysochromulina</taxon>
    </lineage>
</organism>
<evidence type="ECO:0000313" key="3">
    <source>
        <dbReference type="Proteomes" id="UP000037460"/>
    </source>
</evidence>
<keyword evidence="1" id="KW-0175">Coiled coil</keyword>
<sequence length="325" mass="34839">MSAASAAVLDDAKLLMHEIYAALVIASTLGEEIRALEDERIVHVHTSPQAERAAVRVANEAAELLKAAAADAEAMEQTAADALQAALRERTLRMRQASKLRVLQTENTSVPALLAELDAERKRGHQRERALREAQVKAQQAAERQVAASHGLKSERQAALRQARALGARRMASLVRQDAARAMAHSFTSWAAKASVGLNSFHPESLVPVAHVLPRTRAALADGHEQLRRALDGSLAEGRRLRVHVAQLEAALVVQHSQQMALQRAAERAAEASHALLAERRACAALRAETAELRAVMAGRLVVEEGGGGGGGEHLLDGRLVRVGS</sequence>
<gene>
    <name evidence="2" type="ORF">Ctob_004983</name>
</gene>
<comment type="caution">
    <text evidence="2">The sequence shown here is derived from an EMBL/GenBank/DDBJ whole genome shotgun (WGS) entry which is preliminary data.</text>
</comment>
<dbReference type="Proteomes" id="UP000037460">
    <property type="component" value="Unassembled WGS sequence"/>
</dbReference>
<proteinExistence type="predicted"/>
<reference evidence="3" key="1">
    <citation type="journal article" date="2015" name="PLoS Genet.">
        <title>Genome Sequence and Transcriptome Analyses of Chrysochromulina tobin: Metabolic Tools for Enhanced Algal Fitness in the Prominent Order Prymnesiales (Haptophyceae).</title>
        <authorList>
            <person name="Hovde B.T."/>
            <person name="Deodato C.R."/>
            <person name="Hunsperger H.M."/>
            <person name="Ryken S.A."/>
            <person name="Yost W."/>
            <person name="Jha R.K."/>
            <person name="Patterson J."/>
            <person name="Monnat R.J. Jr."/>
            <person name="Barlow S.B."/>
            <person name="Starkenburg S.R."/>
            <person name="Cattolico R.A."/>
        </authorList>
    </citation>
    <scope>NUCLEOTIDE SEQUENCE</scope>
    <source>
        <strain evidence="3">CCMP291</strain>
    </source>
</reference>
<name>A0A0M0JVI7_9EUKA</name>
<protein>
    <submittedName>
        <fullName evidence="2">Uncharacterized protein</fullName>
    </submittedName>
</protein>